<reference evidence="3" key="1">
    <citation type="submission" date="2021-02" db="EMBL/GenBank/DDBJ databases">
        <authorList>
            <person name="Nowell W R."/>
        </authorList>
    </citation>
    <scope>NUCLEOTIDE SEQUENCE</scope>
</reference>
<dbReference type="InterPro" id="IPR043159">
    <property type="entry name" value="Lectin_gal-bd_sf"/>
</dbReference>
<feature type="compositionally biased region" description="Pro residues" evidence="1">
    <location>
        <begin position="689"/>
        <end position="699"/>
    </location>
</feature>
<name>A0A813XH49_9BILA</name>
<proteinExistence type="predicted"/>
<evidence type="ECO:0000313" key="3">
    <source>
        <dbReference type="EMBL" id="CAF0876034.1"/>
    </source>
</evidence>
<evidence type="ECO:0000256" key="2">
    <source>
        <dbReference type="SAM" id="Phobius"/>
    </source>
</evidence>
<feature type="region of interest" description="Disordered" evidence="1">
    <location>
        <begin position="589"/>
        <end position="713"/>
    </location>
</feature>
<protein>
    <recommendedName>
        <fullName evidence="6">SUEL-type lectin domain-containing protein</fullName>
    </recommendedName>
</protein>
<organism evidence="3 5">
    <name type="scientific">Didymodactylos carnosus</name>
    <dbReference type="NCBI Taxonomy" id="1234261"/>
    <lineage>
        <taxon>Eukaryota</taxon>
        <taxon>Metazoa</taxon>
        <taxon>Spiralia</taxon>
        <taxon>Gnathifera</taxon>
        <taxon>Rotifera</taxon>
        <taxon>Eurotatoria</taxon>
        <taxon>Bdelloidea</taxon>
        <taxon>Philodinida</taxon>
        <taxon>Philodinidae</taxon>
        <taxon>Didymodactylos</taxon>
    </lineage>
</organism>
<dbReference type="AlphaFoldDB" id="A0A813XH49"/>
<dbReference type="Gene3D" id="2.60.120.740">
    <property type="match status" value="1"/>
</dbReference>
<keyword evidence="5" id="KW-1185">Reference proteome</keyword>
<dbReference type="Proteomes" id="UP000663829">
    <property type="component" value="Unassembled WGS sequence"/>
</dbReference>
<keyword evidence="2" id="KW-1133">Transmembrane helix</keyword>
<dbReference type="OrthoDB" id="9998829at2759"/>
<dbReference type="EMBL" id="CAJNOQ010001199">
    <property type="protein sequence ID" value="CAF0876034.1"/>
    <property type="molecule type" value="Genomic_DNA"/>
</dbReference>
<feature type="transmembrane region" description="Helical" evidence="2">
    <location>
        <begin position="417"/>
        <end position="443"/>
    </location>
</feature>
<comment type="caution">
    <text evidence="3">The sequence shown here is derived from an EMBL/GenBank/DDBJ whole genome shotgun (WGS) entry which is preliminary data.</text>
</comment>
<gene>
    <name evidence="3" type="ORF">GPM918_LOCUS7356</name>
    <name evidence="4" type="ORF">SRO942_LOCUS7356</name>
</gene>
<sequence>MPIGNRLGNVVYINILQKCPPKIYQWIESAADYDISANSGYKEDIMRKCEASYETRPTPWFCTDPNYTPQSDVTNTLPSCRPGYVIDIEDVVYESTVDDTCSGVTRCSLHNKNTLTFACNKKRSCQVQIKDFRYHINQTCGSTVRFYTKYKCVPVIYDQKDYLCDSSFRRPDINLACDRDYRLYIAYAVLGITEKKSSSACKKEQWYCNQYVHHTYSQLCATSANKDSCIIRYGDRPLLRDCAYGTYSNFSLVDYSCIPSENIFDQLPRLDICSNDSALIQIERGLLHSPQYPQSIGKYLSCKKELHIQRDARFRLFVLQKQIEYYHEFNIRLLNEEKAQGGAKRSILANELLDVNVTNEIVQFELKTNHNGGGHFILYFQVDSRISEYAPYSLEAERRPDDHNNGSKQKNRGKRDFGVLVGIVAGVILVLLILIIVIAAILVSKRRRKRHLKYLHSDDDHDHDHQHLNSSSPITNNHLRPLHIEHPHLQEPYAPRPTSTSSASSSVVIHHVIDNTDRESLLKPSPINHFTQSEREQADNFYEEIKEQQQQAALALAAIHKDKDGTVGEQHYLEPKSFAQKKKFFEQETKKHGNKVLFSPKSPPPPPIRAVTSNGGQDDRHRESDQQLFDKKAAPLATPETGKKHQRSRVQSTAISDAPMASTETLDVHPSSTNLTLSPTSNNPLQRPTIPPPKIPPPRMDMVPQPSAPPLHLMNPEQQQEMFRAHERLRLRNQLNT</sequence>
<accession>A0A813XH49</accession>
<feature type="compositionally biased region" description="Basic and acidic residues" evidence="1">
    <location>
        <begin position="617"/>
        <end position="633"/>
    </location>
</feature>
<keyword evidence="2" id="KW-0812">Transmembrane</keyword>
<dbReference type="EMBL" id="CAJOBC010001199">
    <property type="protein sequence ID" value="CAF3662897.1"/>
    <property type="molecule type" value="Genomic_DNA"/>
</dbReference>
<keyword evidence="2" id="KW-0472">Membrane</keyword>
<evidence type="ECO:0008006" key="6">
    <source>
        <dbReference type="Google" id="ProtNLM"/>
    </source>
</evidence>
<dbReference type="Proteomes" id="UP000681722">
    <property type="component" value="Unassembled WGS sequence"/>
</dbReference>
<evidence type="ECO:0000313" key="4">
    <source>
        <dbReference type="EMBL" id="CAF3662897.1"/>
    </source>
</evidence>
<evidence type="ECO:0000313" key="5">
    <source>
        <dbReference type="Proteomes" id="UP000663829"/>
    </source>
</evidence>
<feature type="compositionally biased region" description="Low complexity" evidence="1">
    <location>
        <begin position="670"/>
        <end position="685"/>
    </location>
</feature>
<evidence type="ECO:0000256" key="1">
    <source>
        <dbReference type="SAM" id="MobiDB-lite"/>
    </source>
</evidence>